<keyword evidence="8" id="KW-0206">Cytoskeleton</keyword>
<dbReference type="AlphaFoldDB" id="A0A3Q2Z442"/>
<evidence type="ECO:0000256" key="5">
    <source>
        <dbReference type="ARBA" id="ARBA00022840"/>
    </source>
</evidence>
<accession>A0A3Q2Z442</accession>
<dbReference type="InterPro" id="IPR047149">
    <property type="entry name" value="KIF11-like"/>
</dbReference>
<dbReference type="SUPFAM" id="SSF52540">
    <property type="entry name" value="P-loop containing nucleoside triphosphate hydrolases"/>
    <property type="match status" value="1"/>
</dbReference>
<keyword evidence="4" id="KW-0547">Nucleotide-binding</keyword>
<name>A0A3Q2Z442_HIPCM</name>
<keyword evidence="6" id="KW-0175">Coiled coil</keyword>
<dbReference type="InterPro" id="IPR001752">
    <property type="entry name" value="Kinesin_motor_dom"/>
</dbReference>
<evidence type="ECO:0000256" key="3">
    <source>
        <dbReference type="ARBA" id="ARBA00022553"/>
    </source>
</evidence>
<dbReference type="PANTHER" id="PTHR47970:SF29">
    <property type="entry name" value="KINESIN FAMILY MEMBER 20B"/>
    <property type="match status" value="1"/>
</dbReference>
<evidence type="ECO:0000313" key="14">
    <source>
        <dbReference type="Proteomes" id="UP000264820"/>
    </source>
</evidence>
<evidence type="ECO:0000256" key="1">
    <source>
        <dbReference type="ARBA" id="ARBA00004186"/>
    </source>
</evidence>
<dbReference type="GO" id="GO:0005876">
    <property type="term" value="C:spindle microtubule"/>
    <property type="evidence" value="ECO:0007669"/>
    <property type="project" value="TreeGrafter"/>
</dbReference>
<keyword evidence="5" id="KW-0067">ATP-binding</keyword>
<evidence type="ECO:0000256" key="2">
    <source>
        <dbReference type="ARBA" id="ARBA00022490"/>
    </source>
</evidence>
<dbReference type="GO" id="GO:0007018">
    <property type="term" value="P:microtubule-based movement"/>
    <property type="evidence" value="ECO:0007669"/>
    <property type="project" value="InterPro"/>
</dbReference>
<dbReference type="InterPro" id="IPR027417">
    <property type="entry name" value="P-loop_NTPase"/>
</dbReference>
<feature type="region of interest" description="Disordered" evidence="10">
    <location>
        <begin position="126"/>
        <end position="181"/>
    </location>
</feature>
<dbReference type="GO" id="GO:0072686">
    <property type="term" value="C:mitotic spindle"/>
    <property type="evidence" value="ECO:0007669"/>
    <property type="project" value="TreeGrafter"/>
</dbReference>
<dbReference type="PANTHER" id="PTHR47970">
    <property type="entry name" value="KINESIN-LIKE PROTEIN KIF11"/>
    <property type="match status" value="1"/>
</dbReference>
<comment type="caution">
    <text evidence="9">Lacks conserved residue(s) required for the propagation of feature annotation.</text>
</comment>
<feature type="compositionally biased region" description="Basic and acidic residues" evidence="10">
    <location>
        <begin position="155"/>
        <end position="167"/>
    </location>
</feature>
<evidence type="ECO:0000313" key="13">
    <source>
        <dbReference type="Ensembl" id="ENSHCOP00000026520.1"/>
    </source>
</evidence>
<evidence type="ECO:0000256" key="10">
    <source>
        <dbReference type="SAM" id="MobiDB-lite"/>
    </source>
</evidence>
<evidence type="ECO:0000256" key="11">
    <source>
        <dbReference type="SAM" id="Phobius"/>
    </source>
</evidence>
<dbReference type="GeneTree" id="ENSGT00940000155989"/>
<dbReference type="Gene3D" id="3.40.850.10">
    <property type="entry name" value="Kinesin motor domain"/>
    <property type="match status" value="1"/>
</dbReference>
<evidence type="ECO:0000259" key="12">
    <source>
        <dbReference type="PROSITE" id="PS50067"/>
    </source>
</evidence>
<feature type="transmembrane region" description="Helical" evidence="11">
    <location>
        <begin position="76"/>
        <end position="99"/>
    </location>
</feature>
<dbReference type="PROSITE" id="PS50067">
    <property type="entry name" value="KINESIN_MOTOR_2"/>
    <property type="match status" value="1"/>
</dbReference>
<keyword evidence="2" id="KW-0963">Cytoplasm</keyword>
<dbReference type="PRINTS" id="PR00380">
    <property type="entry name" value="KINESINHEAVY"/>
</dbReference>
<dbReference type="STRING" id="109280.ENSHCOP00000026520"/>
<keyword evidence="7" id="KW-0505">Motor protein</keyword>
<keyword evidence="11" id="KW-1133">Transmembrane helix</keyword>
<dbReference type="GO" id="GO:0008574">
    <property type="term" value="F:plus-end-directed microtubule motor activity"/>
    <property type="evidence" value="ECO:0007669"/>
    <property type="project" value="TreeGrafter"/>
</dbReference>
<dbReference type="GO" id="GO:0005524">
    <property type="term" value="F:ATP binding"/>
    <property type="evidence" value="ECO:0007669"/>
    <property type="project" value="UniProtKB-KW"/>
</dbReference>
<comment type="subcellular location">
    <subcellularLocation>
        <location evidence="1">Cytoplasm</location>
        <location evidence="1">Cytoskeleton</location>
        <location evidence="1">Spindle</location>
    </subcellularLocation>
</comment>
<dbReference type="Ensembl" id="ENSHCOT00000021792.1">
    <property type="protein sequence ID" value="ENSHCOP00000026520.1"/>
    <property type="gene ID" value="ENSHCOG00000017536.1"/>
</dbReference>
<dbReference type="GO" id="GO:0005634">
    <property type="term" value="C:nucleus"/>
    <property type="evidence" value="ECO:0007669"/>
    <property type="project" value="TreeGrafter"/>
</dbReference>
<protein>
    <recommendedName>
        <fullName evidence="12">Kinesin motor domain-containing protein</fullName>
    </recommendedName>
</protein>
<organism evidence="13 14">
    <name type="scientific">Hippocampus comes</name>
    <name type="common">Tiger tail seahorse</name>
    <dbReference type="NCBI Taxonomy" id="109280"/>
    <lineage>
        <taxon>Eukaryota</taxon>
        <taxon>Metazoa</taxon>
        <taxon>Chordata</taxon>
        <taxon>Craniata</taxon>
        <taxon>Vertebrata</taxon>
        <taxon>Euteleostomi</taxon>
        <taxon>Actinopterygii</taxon>
        <taxon>Neopterygii</taxon>
        <taxon>Teleostei</taxon>
        <taxon>Neoteleostei</taxon>
        <taxon>Acanthomorphata</taxon>
        <taxon>Syngnathiaria</taxon>
        <taxon>Syngnathiformes</taxon>
        <taxon>Syngnathoidei</taxon>
        <taxon>Syngnathidae</taxon>
        <taxon>Hippocampus</taxon>
    </lineage>
</organism>
<proteinExistence type="inferred from homology"/>
<keyword evidence="11" id="KW-0472">Membrane</keyword>
<evidence type="ECO:0000256" key="8">
    <source>
        <dbReference type="ARBA" id="ARBA00023212"/>
    </source>
</evidence>
<keyword evidence="14" id="KW-1185">Reference proteome</keyword>
<dbReference type="GO" id="GO:0090307">
    <property type="term" value="P:mitotic spindle assembly"/>
    <property type="evidence" value="ECO:0007669"/>
    <property type="project" value="TreeGrafter"/>
</dbReference>
<keyword evidence="3" id="KW-0597">Phosphoprotein</keyword>
<evidence type="ECO:0000256" key="6">
    <source>
        <dbReference type="ARBA" id="ARBA00023054"/>
    </source>
</evidence>
<dbReference type="Pfam" id="PF00225">
    <property type="entry name" value="Kinesin"/>
    <property type="match status" value="1"/>
</dbReference>
<dbReference type="GO" id="GO:0051231">
    <property type="term" value="P:spindle elongation"/>
    <property type="evidence" value="ECO:0007669"/>
    <property type="project" value="TreeGrafter"/>
</dbReference>
<evidence type="ECO:0000256" key="4">
    <source>
        <dbReference type="ARBA" id="ARBA00022741"/>
    </source>
</evidence>
<dbReference type="Proteomes" id="UP000264820">
    <property type="component" value="Unplaced"/>
</dbReference>
<feature type="domain" description="Kinesin motor" evidence="12">
    <location>
        <begin position="1"/>
        <end position="83"/>
    </location>
</feature>
<dbReference type="InterPro" id="IPR036961">
    <property type="entry name" value="Kinesin_motor_dom_sf"/>
</dbReference>
<evidence type="ECO:0000256" key="9">
    <source>
        <dbReference type="PROSITE-ProRule" id="PRU00283"/>
    </source>
</evidence>
<comment type="similarity">
    <text evidence="9">Belongs to the TRAFAC class myosin-kinesin ATPase superfamily. Kinesin family.</text>
</comment>
<evidence type="ECO:0000256" key="7">
    <source>
        <dbReference type="ARBA" id="ARBA00023175"/>
    </source>
</evidence>
<dbReference type="GO" id="GO:0008017">
    <property type="term" value="F:microtubule binding"/>
    <property type="evidence" value="ECO:0007669"/>
    <property type="project" value="InterPro"/>
</dbReference>
<keyword evidence="11" id="KW-0812">Transmembrane</keyword>
<reference evidence="13" key="1">
    <citation type="submission" date="2025-08" db="UniProtKB">
        <authorList>
            <consortium name="Ensembl"/>
        </authorList>
    </citation>
    <scope>IDENTIFICATION</scope>
</reference>
<reference evidence="13" key="2">
    <citation type="submission" date="2025-09" db="UniProtKB">
        <authorList>
            <consortium name="Ensembl"/>
        </authorList>
    </citation>
    <scope>IDENTIFICATION</scope>
</reference>
<sequence length="181" mass="20758">LPGAASPRGRVTRSLHKLVLCDLAGSERCSRTRNTGERLKEAGNINSSLLALGKCINAMRIKFQQHIPFRESKLTHFLQCSFGCFFFFLLFPFFSGFCIRASWTRRRLSVWLPRLRSERKSAPSSWRSSSRWRKTTGEPRAPSGPRPHRRNGHSPRSERSWRSEPRGGWRSSRTCSARPLG</sequence>